<evidence type="ECO:0000313" key="8">
    <source>
        <dbReference type="Proteomes" id="UP001465755"/>
    </source>
</evidence>
<dbReference type="PANTHER" id="PTHR44329:SF288">
    <property type="entry name" value="MITOGEN-ACTIVATED PROTEIN KINASE KINASE KINASE 20"/>
    <property type="match status" value="1"/>
</dbReference>
<dbReference type="AlphaFoldDB" id="A0AAW1PF09"/>
<accession>A0AAW1PF09</accession>
<keyword evidence="1" id="KW-0808">Transferase</keyword>
<dbReference type="SUPFAM" id="SSF56112">
    <property type="entry name" value="Protein kinase-like (PK-like)"/>
    <property type="match status" value="1"/>
</dbReference>
<evidence type="ECO:0000313" key="7">
    <source>
        <dbReference type="EMBL" id="KAK9812051.1"/>
    </source>
</evidence>
<feature type="compositionally biased region" description="Low complexity" evidence="5">
    <location>
        <begin position="19"/>
        <end position="29"/>
    </location>
</feature>
<dbReference type="InterPro" id="IPR011009">
    <property type="entry name" value="Kinase-like_dom_sf"/>
</dbReference>
<dbReference type="InterPro" id="IPR000719">
    <property type="entry name" value="Prot_kinase_dom"/>
</dbReference>
<dbReference type="PROSITE" id="PS50011">
    <property type="entry name" value="PROTEIN_KINASE_DOM"/>
    <property type="match status" value="1"/>
</dbReference>
<dbReference type="Gene3D" id="1.10.510.10">
    <property type="entry name" value="Transferase(Phosphotransferase) domain 1"/>
    <property type="match status" value="2"/>
</dbReference>
<sequence>MYSGSQTFSTLPGRALRQTGSGSTGRSTTDNNQWHIDPSTLAVCRKEDGSPVKLGRGGFGSVFKAMQDGRTWCCQKAEVMLVTEFCERGDLYHTLENQPEEHCDGQFSWYRRGQGIALDVARGLFSLHSRRIVHFDIKSPNILLTREYLAKIADVGTSVTVAADIWSFGVIMWELMTGEQPSRGRYRSPRVPQEAPASAVALMQACMAEDAFLRPTAGDIIQELEQDE</sequence>
<evidence type="ECO:0000259" key="6">
    <source>
        <dbReference type="PROSITE" id="PS50011"/>
    </source>
</evidence>
<dbReference type="GO" id="GO:0004674">
    <property type="term" value="F:protein serine/threonine kinase activity"/>
    <property type="evidence" value="ECO:0007669"/>
    <property type="project" value="TreeGrafter"/>
</dbReference>
<evidence type="ECO:0000256" key="3">
    <source>
        <dbReference type="ARBA" id="ARBA00022777"/>
    </source>
</evidence>
<dbReference type="SMART" id="SM00220">
    <property type="entry name" value="S_TKc"/>
    <property type="match status" value="1"/>
</dbReference>
<feature type="region of interest" description="Disordered" evidence="5">
    <location>
        <begin position="1"/>
        <end position="34"/>
    </location>
</feature>
<name>A0AAW1PF09_9CHLO</name>
<comment type="caution">
    <text evidence="7">The sequence shown here is derived from an EMBL/GenBank/DDBJ whole genome shotgun (WGS) entry which is preliminary data.</text>
</comment>
<dbReference type="GO" id="GO:0005524">
    <property type="term" value="F:ATP binding"/>
    <property type="evidence" value="ECO:0007669"/>
    <property type="project" value="UniProtKB-KW"/>
</dbReference>
<evidence type="ECO:0000256" key="5">
    <source>
        <dbReference type="SAM" id="MobiDB-lite"/>
    </source>
</evidence>
<evidence type="ECO:0000256" key="2">
    <source>
        <dbReference type="ARBA" id="ARBA00022741"/>
    </source>
</evidence>
<dbReference type="PANTHER" id="PTHR44329">
    <property type="entry name" value="SERINE/THREONINE-PROTEIN KINASE TNNI3K-RELATED"/>
    <property type="match status" value="1"/>
</dbReference>
<gene>
    <name evidence="7" type="ORF">WJX73_001278</name>
</gene>
<dbReference type="EMBL" id="JALJOQ010000009">
    <property type="protein sequence ID" value="KAK9812051.1"/>
    <property type="molecule type" value="Genomic_DNA"/>
</dbReference>
<evidence type="ECO:0000256" key="4">
    <source>
        <dbReference type="ARBA" id="ARBA00022840"/>
    </source>
</evidence>
<keyword evidence="8" id="KW-1185">Reference proteome</keyword>
<evidence type="ECO:0000256" key="1">
    <source>
        <dbReference type="ARBA" id="ARBA00022679"/>
    </source>
</evidence>
<feature type="compositionally biased region" description="Polar residues" evidence="5">
    <location>
        <begin position="1"/>
        <end position="10"/>
    </location>
</feature>
<dbReference type="InterPro" id="IPR001245">
    <property type="entry name" value="Ser-Thr/Tyr_kinase_cat_dom"/>
</dbReference>
<protein>
    <recommendedName>
        <fullName evidence="6">Protein kinase domain-containing protein</fullName>
    </recommendedName>
</protein>
<dbReference type="Proteomes" id="UP001465755">
    <property type="component" value="Unassembled WGS sequence"/>
</dbReference>
<keyword evidence="3" id="KW-0418">Kinase</keyword>
<reference evidence="7 8" key="1">
    <citation type="journal article" date="2024" name="Nat. Commun.">
        <title>Phylogenomics reveals the evolutionary origins of lichenization in chlorophyte algae.</title>
        <authorList>
            <person name="Puginier C."/>
            <person name="Libourel C."/>
            <person name="Otte J."/>
            <person name="Skaloud P."/>
            <person name="Haon M."/>
            <person name="Grisel S."/>
            <person name="Petersen M."/>
            <person name="Berrin J.G."/>
            <person name="Delaux P.M."/>
            <person name="Dal Grande F."/>
            <person name="Keller J."/>
        </authorList>
    </citation>
    <scope>NUCLEOTIDE SEQUENCE [LARGE SCALE GENOMIC DNA]</scope>
    <source>
        <strain evidence="7 8">SAG 2036</strain>
    </source>
</reference>
<dbReference type="PROSITE" id="PS00108">
    <property type="entry name" value="PROTEIN_KINASE_ST"/>
    <property type="match status" value="1"/>
</dbReference>
<dbReference type="InterPro" id="IPR008271">
    <property type="entry name" value="Ser/Thr_kinase_AS"/>
</dbReference>
<dbReference type="InterPro" id="IPR051681">
    <property type="entry name" value="Ser/Thr_Kinases-Pseudokinases"/>
</dbReference>
<feature type="domain" description="Protein kinase" evidence="6">
    <location>
        <begin position="1"/>
        <end position="228"/>
    </location>
</feature>
<proteinExistence type="predicted"/>
<keyword evidence="2" id="KW-0547">Nucleotide-binding</keyword>
<organism evidence="7 8">
    <name type="scientific">Symbiochloris irregularis</name>
    <dbReference type="NCBI Taxonomy" id="706552"/>
    <lineage>
        <taxon>Eukaryota</taxon>
        <taxon>Viridiplantae</taxon>
        <taxon>Chlorophyta</taxon>
        <taxon>core chlorophytes</taxon>
        <taxon>Trebouxiophyceae</taxon>
        <taxon>Trebouxiales</taxon>
        <taxon>Trebouxiaceae</taxon>
        <taxon>Symbiochloris</taxon>
    </lineage>
</organism>
<dbReference type="Pfam" id="PF07714">
    <property type="entry name" value="PK_Tyr_Ser-Thr"/>
    <property type="match status" value="1"/>
</dbReference>
<keyword evidence="4" id="KW-0067">ATP-binding</keyword>